<keyword evidence="6 10" id="KW-0735">Signal-anchor</keyword>
<evidence type="ECO:0000313" key="12">
    <source>
        <dbReference type="Proteomes" id="UP000005225"/>
    </source>
</evidence>
<dbReference type="UniPathway" id="UPA00378"/>
<evidence type="ECO:0000256" key="6">
    <source>
        <dbReference type="ARBA" id="ARBA00022968"/>
    </source>
</evidence>
<dbReference type="Pfam" id="PF01531">
    <property type="entry name" value="Glyco_transf_11"/>
    <property type="match status" value="1"/>
</dbReference>
<sequence length="373" mass="42307">RPPATVWDARAVTPSSPAAQQTLTGWPRRLKAAIKGFWATCPPLSTVYFLFVIFIVSVIFHCHQRLALVPMPWAYSARVVLAPTHLAQEGLFTINSKGRLGNQMGQYATLYALAKMNGRPAFILPQMHSTLAPIFRITLPVLHGAMARSISWQNYHLNDWMEEQYRHIQGDYVRLTGYPCSWTFYHHLRHEILQEFTLHDHVREEAQTFLRALQTKWAWQATFVGVHVRRGDYVRVMPQVWKGVLADQAYLQQAMDWFRARYRTPVFVVTSDDMAWCRESISSSLGDVVFAGNGLQGSPAKDFALLMQCNHSIITVGTFGIWAAYLAGGNTIYLANFTLPNSPFHMVFKPQATFLPQWVGIAADLKQALQSGH</sequence>
<dbReference type="AlphaFoldDB" id="H0XTY8"/>
<reference evidence="12" key="1">
    <citation type="submission" date="2011-03" db="EMBL/GenBank/DDBJ databases">
        <title>Version 3 of the genome sequence of Otolemur garnettii (Bushbaby).</title>
        <authorList>
            <consortium name="The Broad Institute Genome Sequencing Platform"/>
            <person name="Di Palma F."/>
            <person name="Johnson J."/>
            <person name="Lander E.S."/>
            <person name="Lindblad-Toh K."/>
            <person name="Jaffe D.B."/>
            <person name="Gnerre S."/>
            <person name="MacCallum I."/>
            <person name="Przybylski D."/>
            <person name="Ribeiro F.J."/>
            <person name="Burton J.N."/>
            <person name="Walker B.J."/>
            <person name="Sharpe T."/>
            <person name="Hall G."/>
        </authorList>
    </citation>
    <scope>NUCLEOTIDE SEQUENCE [LARGE SCALE GENOMIC DNA]</scope>
</reference>
<organism evidence="11 12">
    <name type="scientific">Otolemur garnettii</name>
    <name type="common">Small-eared galago</name>
    <name type="synonym">Garnett's greater bushbaby</name>
    <dbReference type="NCBI Taxonomy" id="30611"/>
    <lineage>
        <taxon>Eukaryota</taxon>
        <taxon>Metazoa</taxon>
        <taxon>Chordata</taxon>
        <taxon>Craniata</taxon>
        <taxon>Vertebrata</taxon>
        <taxon>Euteleostomi</taxon>
        <taxon>Mammalia</taxon>
        <taxon>Eutheria</taxon>
        <taxon>Euarchontoglires</taxon>
        <taxon>Primates</taxon>
        <taxon>Strepsirrhini</taxon>
        <taxon>Lorisiformes</taxon>
        <taxon>Galagidae</taxon>
        <taxon>Otolemur</taxon>
    </lineage>
</organism>
<keyword evidence="12" id="KW-1185">Reference proteome</keyword>
<dbReference type="PANTHER" id="PTHR11927">
    <property type="entry name" value="GALACTOSIDE 2-L-FUCOSYLTRANSFERASE"/>
    <property type="match status" value="1"/>
</dbReference>
<dbReference type="CDD" id="cd11301">
    <property type="entry name" value="Fut1_Fut2_like"/>
    <property type="match status" value="1"/>
</dbReference>
<keyword evidence="10" id="KW-0812">Transmembrane</keyword>
<evidence type="ECO:0000256" key="3">
    <source>
        <dbReference type="ARBA" id="ARBA00009857"/>
    </source>
</evidence>
<comment type="catalytic activity">
    <reaction evidence="9">
        <text>a ganglioside GM1 + GDP-beta-L-fucose = a ganglioside Fuc-GM1 + GDP + H(+)</text>
        <dbReference type="Rhea" id="RHEA:48292"/>
        <dbReference type="ChEBI" id="CHEBI:15378"/>
        <dbReference type="ChEBI" id="CHEBI:57273"/>
        <dbReference type="ChEBI" id="CHEBI:58189"/>
        <dbReference type="ChEBI" id="CHEBI:82639"/>
        <dbReference type="ChEBI" id="CHEBI:90189"/>
    </reaction>
    <physiologicalReaction direction="left-to-right" evidence="9">
        <dbReference type="Rhea" id="RHEA:48293"/>
    </physiologicalReaction>
</comment>
<comment type="subcellular location">
    <subcellularLocation>
        <location evidence="1 10">Golgi apparatus</location>
        <location evidence="1 10">Golgi stack membrane</location>
        <topology evidence="1 10">Single-pass type II membrane protein</topology>
    </subcellularLocation>
</comment>
<accession>H0XTY8</accession>
<dbReference type="GO" id="GO:0006629">
    <property type="term" value="P:lipid metabolic process"/>
    <property type="evidence" value="ECO:0007669"/>
    <property type="project" value="UniProtKB-KW"/>
</dbReference>
<dbReference type="GO" id="GO:0005975">
    <property type="term" value="P:carbohydrate metabolic process"/>
    <property type="evidence" value="ECO:0007669"/>
    <property type="project" value="InterPro"/>
</dbReference>
<keyword evidence="10" id="KW-0472">Membrane</keyword>
<dbReference type="EMBL" id="AAQR03172845">
    <property type="status" value="NOT_ANNOTATED_CDS"/>
    <property type="molecule type" value="Genomic_DNA"/>
</dbReference>
<evidence type="ECO:0000256" key="4">
    <source>
        <dbReference type="ARBA" id="ARBA00022676"/>
    </source>
</evidence>
<keyword evidence="10" id="KW-1133">Transmembrane helix</keyword>
<keyword evidence="7 10" id="KW-0333">Golgi apparatus</keyword>
<dbReference type="EC" id="2.4.1.-" evidence="10"/>
<dbReference type="eggNOG" id="ENOG502S316">
    <property type="taxonomic scope" value="Eukaryota"/>
</dbReference>
<reference evidence="11" key="3">
    <citation type="submission" date="2025-09" db="UniProtKB">
        <authorList>
            <consortium name="Ensembl"/>
        </authorList>
    </citation>
    <scope>IDENTIFICATION</scope>
</reference>
<dbReference type="PANTHER" id="PTHR11927:SF8">
    <property type="entry name" value="GALACTOSIDE 2-ALPHA-L-FUCOSYLTRANSFERASE SEC1"/>
    <property type="match status" value="1"/>
</dbReference>
<dbReference type="GO" id="GO:0032580">
    <property type="term" value="C:Golgi cisterna membrane"/>
    <property type="evidence" value="ECO:0007669"/>
    <property type="project" value="UniProtKB-SubCell"/>
</dbReference>
<evidence type="ECO:0000256" key="7">
    <source>
        <dbReference type="ARBA" id="ARBA00023034"/>
    </source>
</evidence>
<dbReference type="GeneTree" id="ENSGT00390000001450"/>
<evidence type="ECO:0000256" key="2">
    <source>
        <dbReference type="ARBA" id="ARBA00004922"/>
    </source>
</evidence>
<dbReference type="STRING" id="30611.ENSOGAP00000019580"/>
<dbReference type="GO" id="GO:0008107">
    <property type="term" value="F:galactoside 2-alpha-L-fucosyltransferase activity"/>
    <property type="evidence" value="ECO:0007669"/>
    <property type="project" value="InterPro"/>
</dbReference>
<evidence type="ECO:0000256" key="8">
    <source>
        <dbReference type="ARBA" id="ARBA00023098"/>
    </source>
</evidence>
<evidence type="ECO:0000256" key="9">
    <source>
        <dbReference type="ARBA" id="ARBA00043729"/>
    </source>
</evidence>
<comment type="pathway">
    <text evidence="2 10">Protein modification; protein glycosylation.</text>
</comment>
<evidence type="ECO:0000256" key="5">
    <source>
        <dbReference type="ARBA" id="ARBA00022679"/>
    </source>
</evidence>
<dbReference type="OMA" id="PLRDWMA"/>
<keyword evidence="8" id="KW-0443">Lipid metabolism</keyword>
<keyword evidence="10" id="KW-0325">Glycoprotein</keyword>
<dbReference type="Proteomes" id="UP000005225">
    <property type="component" value="Unassembled WGS sequence"/>
</dbReference>
<dbReference type="InterPro" id="IPR002516">
    <property type="entry name" value="Glyco_trans_11"/>
</dbReference>
<dbReference type="Ensembl" id="ENSOGAT00000034553.1">
    <property type="protein sequence ID" value="ENSOGAP00000019580.1"/>
    <property type="gene ID" value="ENSOGAG00000029739.1"/>
</dbReference>
<feature type="transmembrane region" description="Helical" evidence="10">
    <location>
        <begin position="37"/>
        <end position="60"/>
    </location>
</feature>
<reference evidence="11" key="2">
    <citation type="submission" date="2025-08" db="UniProtKB">
        <authorList>
            <consortium name="Ensembl"/>
        </authorList>
    </citation>
    <scope>IDENTIFICATION</scope>
</reference>
<dbReference type="EMBL" id="AAQR03172843">
    <property type="status" value="NOT_ANNOTATED_CDS"/>
    <property type="molecule type" value="Genomic_DNA"/>
</dbReference>
<keyword evidence="4 10" id="KW-0328">Glycosyltransferase</keyword>
<dbReference type="EMBL" id="AAQR03172844">
    <property type="status" value="NOT_ANNOTATED_CDS"/>
    <property type="molecule type" value="Genomic_DNA"/>
</dbReference>
<evidence type="ECO:0000256" key="10">
    <source>
        <dbReference type="RuleBase" id="RU363129"/>
    </source>
</evidence>
<name>H0XTY8_OTOGA</name>
<protein>
    <recommendedName>
        <fullName evidence="10">L-Fucosyltransferase</fullName>
        <ecNumber evidence="10">2.4.1.-</ecNumber>
    </recommendedName>
</protein>
<proteinExistence type="inferred from homology"/>
<evidence type="ECO:0000313" key="11">
    <source>
        <dbReference type="Ensembl" id="ENSOGAP00000019580.1"/>
    </source>
</evidence>
<evidence type="ECO:0000256" key="1">
    <source>
        <dbReference type="ARBA" id="ARBA00004447"/>
    </source>
</evidence>
<keyword evidence="5 10" id="KW-0808">Transferase</keyword>
<dbReference type="HOGENOM" id="CLU_043399_0_1_1"/>
<comment type="similarity">
    <text evidence="3 10">Belongs to the glycosyltransferase 11 family.</text>
</comment>
<gene>
    <name evidence="11" type="primary">LOC100948992</name>
</gene>
<dbReference type="InParanoid" id="H0XTY8"/>